<protein>
    <recommendedName>
        <fullName evidence="3">SYDE1/2 C2 domain-containing protein</fullName>
    </recommendedName>
</protein>
<dbReference type="GO" id="GO:0046578">
    <property type="term" value="P:regulation of Ras protein signal transduction"/>
    <property type="evidence" value="ECO:0007669"/>
    <property type="project" value="TreeGrafter"/>
</dbReference>
<keyword evidence="5" id="KW-1185">Reference proteome</keyword>
<dbReference type="Proteomes" id="UP000288216">
    <property type="component" value="Unassembled WGS sequence"/>
</dbReference>
<feature type="compositionally biased region" description="Basic and acidic residues" evidence="2">
    <location>
        <begin position="1"/>
        <end position="11"/>
    </location>
</feature>
<dbReference type="InterPro" id="IPR057459">
    <property type="entry name" value="SYDE1/2_C2"/>
</dbReference>
<sequence>MKMKKLPELRRKLSLRGTSRANRHDGGGTSVADGARPELSGRASPPTPSSPSSSPGMPQPVSNVICRYHLDSSVSSRGSNWQRKKQRSSRALGKGGYLSDGDSPELVAKAGKPEGGPWHAEKEGPSGCQHPAGPRLDAGAFRPYGGGEQPRCLQYLSGLINVRLYGIEGVRLPRAGLRDVFCAIQVDSVSKARTAMLTCQEPFLSLDHTFNIELEHSQQLKMLLFSWDPSCSRNRVCCHGTALLPPLFKGTCKPACPRACFRS</sequence>
<accession>A0A401QCC3</accession>
<dbReference type="EMBL" id="BFAA01028922">
    <property type="protein sequence ID" value="GCB83021.1"/>
    <property type="molecule type" value="Genomic_DNA"/>
</dbReference>
<dbReference type="OrthoDB" id="120383at2759"/>
<comment type="caution">
    <text evidence="4">The sequence shown here is derived from an EMBL/GenBank/DDBJ whole genome shotgun (WGS) entry which is preliminary data.</text>
</comment>
<feature type="region of interest" description="Disordered" evidence="2">
    <location>
        <begin position="75"/>
        <end position="132"/>
    </location>
</feature>
<feature type="compositionally biased region" description="Low complexity" evidence="2">
    <location>
        <begin position="50"/>
        <end position="62"/>
    </location>
</feature>
<reference evidence="4 5" key="1">
    <citation type="journal article" date="2018" name="Nat. Ecol. Evol.">
        <title>Shark genomes provide insights into elasmobranch evolution and the origin of vertebrates.</title>
        <authorList>
            <person name="Hara Y"/>
            <person name="Yamaguchi K"/>
            <person name="Onimaru K"/>
            <person name="Kadota M"/>
            <person name="Koyanagi M"/>
            <person name="Keeley SD"/>
            <person name="Tatsumi K"/>
            <person name="Tanaka K"/>
            <person name="Motone F"/>
            <person name="Kageyama Y"/>
            <person name="Nozu R"/>
            <person name="Adachi N"/>
            <person name="Nishimura O"/>
            <person name="Nakagawa R"/>
            <person name="Tanegashima C"/>
            <person name="Kiyatake I"/>
            <person name="Matsumoto R"/>
            <person name="Murakumo K"/>
            <person name="Nishida K"/>
            <person name="Terakita A"/>
            <person name="Kuratani S"/>
            <person name="Sato K"/>
            <person name="Hyodo S Kuraku.S."/>
        </authorList>
    </citation>
    <scope>NUCLEOTIDE SEQUENCE [LARGE SCALE GENOMIC DNA]</scope>
</reference>
<evidence type="ECO:0000313" key="4">
    <source>
        <dbReference type="EMBL" id="GCB83021.1"/>
    </source>
</evidence>
<dbReference type="Pfam" id="PF25336">
    <property type="entry name" value="C2_SYDE"/>
    <property type="match status" value="1"/>
</dbReference>
<evidence type="ECO:0000256" key="2">
    <source>
        <dbReference type="SAM" id="MobiDB-lite"/>
    </source>
</evidence>
<evidence type="ECO:0000259" key="3">
    <source>
        <dbReference type="Pfam" id="PF25336"/>
    </source>
</evidence>
<evidence type="ECO:0000256" key="1">
    <source>
        <dbReference type="ARBA" id="ARBA00022468"/>
    </source>
</evidence>
<dbReference type="GO" id="GO:0016477">
    <property type="term" value="P:cell migration"/>
    <property type="evidence" value="ECO:0007669"/>
    <property type="project" value="TreeGrafter"/>
</dbReference>
<proteinExistence type="predicted"/>
<evidence type="ECO:0000313" key="5">
    <source>
        <dbReference type="Proteomes" id="UP000288216"/>
    </source>
</evidence>
<dbReference type="GO" id="GO:0005096">
    <property type="term" value="F:GTPase activator activity"/>
    <property type="evidence" value="ECO:0007669"/>
    <property type="project" value="UniProtKB-KW"/>
</dbReference>
<keyword evidence="1" id="KW-0343">GTPase activation</keyword>
<dbReference type="PANTHER" id="PTHR46150">
    <property type="entry name" value="RHO GTPASE-ACTIVATING PROTEIN 100F"/>
    <property type="match status" value="1"/>
</dbReference>
<organism evidence="4 5">
    <name type="scientific">Scyliorhinus torazame</name>
    <name type="common">Cloudy catshark</name>
    <name type="synonym">Catulus torazame</name>
    <dbReference type="NCBI Taxonomy" id="75743"/>
    <lineage>
        <taxon>Eukaryota</taxon>
        <taxon>Metazoa</taxon>
        <taxon>Chordata</taxon>
        <taxon>Craniata</taxon>
        <taxon>Vertebrata</taxon>
        <taxon>Chondrichthyes</taxon>
        <taxon>Elasmobranchii</taxon>
        <taxon>Galeomorphii</taxon>
        <taxon>Galeoidea</taxon>
        <taxon>Carcharhiniformes</taxon>
        <taxon>Scyliorhinidae</taxon>
        <taxon>Scyliorhinus</taxon>
    </lineage>
</organism>
<dbReference type="GO" id="GO:0097060">
    <property type="term" value="C:synaptic membrane"/>
    <property type="evidence" value="ECO:0007669"/>
    <property type="project" value="TreeGrafter"/>
</dbReference>
<dbReference type="OMA" id="ADICCAI"/>
<name>A0A401QCC3_SCYTO</name>
<dbReference type="PANTHER" id="PTHR46150:SF3">
    <property type="entry name" value="RHO GTPASE-ACTIVATING PROTEIN 100F"/>
    <property type="match status" value="1"/>
</dbReference>
<dbReference type="AlphaFoldDB" id="A0A401QCC3"/>
<feature type="domain" description="SYDE1/2 C2" evidence="3">
    <location>
        <begin position="157"/>
        <end position="251"/>
    </location>
</feature>
<feature type="region of interest" description="Disordered" evidence="2">
    <location>
        <begin position="1"/>
        <end position="62"/>
    </location>
</feature>
<gene>
    <name evidence="4" type="ORF">scyTo_0023394</name>
</gene>
<dbReference type="STRING" id="75743.A0A401QCC3"/>
<dbReference type="InterPro" id="IPR052118">
    <property type="entry name" value="Rho-GAP_regulator"/>
</dbReference>